<gene>
    <name evidence="3" type="ORF">VNI00_009116</name>
</gene>
<sequence length="284" mass="31095">MTTNETYLSAAITTIQFLLGRMQLEDSGLFADSISANEQDQCKMDTNPTGYGNALIMQGMSIFNSVKPSTGYNEIMKDLVVRVTTNPDWHNGAGILSLDYDADVTPLYLPRGLVQVYNATTDTDFRKYISAYLSTQYNAVMENPRNDPSVARVQIAFLLAATVISPANSSETVVPDPSSPLTPTPERTASETPTITVLVAPILGGVLGGLAFVAILVLVVLYRRRRKNAAPITPVFDSSDIVAASTQDLFQTQILPRQRIYRRNPDVKRSEKWDAPPDYATLPG</sequence>
<keyword evidence="2" id="KW-0812">Transmembrane</keyword>
<evidence type="ECO:0000256" key="1">
    <source>
        <dbReference type="SAM" id="MobiDB-lite"/>
    </source>
</evidence>
<protein>
    <recommendedName>
        <fullName evidence="5">Glycoside hydrolase family 76 protein</fullName>
    </recommendedName>
</protein>
<evidence type="ECO:0000313" key="3">
    <source>
        <dbReference type="EMBL" id="KAK7041827.1"/>
    </source>
</evidence>
<reference evidence="3 4" key="1">
    <citation type="submission" date="2024-01" db="EMBL/GenBank/DDBJ databases">
        <title>A draft genome for a cacao thread blight-causing isolate of Paramarasmius palmivorus.</title>
        <authorList>
            <person name="Baruah I.K."/>
            <person name="Bukari Y."/>
            <person name="Amoako-Attah I."/>
            <person name="Meinhardt L.W."/>
            <person name="Bailey B.A."/>
            <person name="Cohen S.P."/>
        </authorList>
    </citation>
    <scope>NUCLEOTIDE SEQUENCE [LARGE SCALE GENOMIC DNA]</scope>
    <source>
        <strain evidence="3 4">GH-12</strain>
    </source>
</reference>
<accession>A0AAW0CS06</accession>
<name>A0AAW0CS06_9AGAR</name>
<dbReference type="EMBL" id="JAYKXP010000032">
    <property type="protein sequence ID" value="KAK7041827.1"/>
    <property type="molecule type" value="Genomic_DNA"/>
</dbReference>
<dbReference type="CDD" id="cd12087">
    <property type="entry name" value="TM_EGFR-like"/>
    <property type="match status" value="1"/>
</dbReference>
<dbReference type="Proteomes" id="UP001383192">
    <property type="component" value="Unassembled WGS sequence"/>
</dbReference>
<organism evidence="3 4">
    <name type="scientific">Paramarasmius palmivorus</name>
    <dbReference type="NCBI Taxonomy" id="297713"/>
    <lineage>
        <taxon>Eukaryota</taxon>
        <taxon>Fungi</taxon>
        <taxon>Dikarya</taxon>
        <taxon>Basidiomycota</taxon>
        <taxon>Agaricomycotina</taxon>
        <taxon>Agaricomycetes</taxon>
        <taxon>Agaricomycetidae</taxon>
        <taxon>Agaricales</taxon>
        <taxon>Marasmiineae</taxon>
        <taxon>Marasmiaceae</taxon>
        <taxon>Paramarasmius</taxon>
    </lineage>
</organism>
<keyword evidence="4" id="KW-1185">Reference proteome</keyword>
<evidence type="ECO:0000313" key="4">
    <source>
        <dbReference type="Proteomes" id="UP001383192"/>
    </source>
</evidence>
<keyword evidence="2" id="KW-1133">Transmembrane helix</keyword>
<evidence type="ECO:0000256" key="2">
    <source>
        <dbReference type="SAM" id="Phobius"/>
    </source>
</evidence>
<evidence type="ECO:0008006" key="5">
    <source>
        <dbReference type="Google" id="ProtNLM"/>
    </source>
</evidence>
<feature type="transmembrane region" description="Helical" evidence="2">
    <location>
        <begin position="198"/>
        <end position="222"/>
    </location>
</feature>
<dbReference type="AlphaFoldDB" id="A0AAW0CS06"/>
<proteinExistence type="predicted"/>
<comment type="caution">
    <text evidence="3">The sequence shown here is derived from an EMBL/GenBank/DDBJ whole genome shotgun (WGS) entry which is preliminary data.</text>
</comment>
<feature type="region of interest" description="Disordered" evidence="1">
    <location>
        <begin position="169"/>
        <end position="188"/>
    </location>
</feature>
<keyword evidence="2" id="KW-0472">Membrane</keyword>